<comment type="caution">
    <text evidence="2">The sequence shown here is derived from an EMBL/GenBank/DDBJ whole genome shotgun (WGS) entry which is preliminary data.</text>
</comment>
<dbReference type="RefSeq" id="WP_203752113.1">
    <property type="nucleotide sequence ID" value="NZ_BOMH01000063.1"/>
</dbReference>
<keyword evidence="1" id="KW-0677">Repeat</keyword>
<evidence type="ECO:0008006" key="4">
    <source>
        <dbReference type="Google" id="ProtNLM"/>
    </source>
</evidence>
<dbReference type="InterPro" id="IPR000357">
    <property type="entry name" value="HEAT"/>
</dbReference>
<keyword evidence="3" id="KW-1185">Reference proteome</keyword>
<dbReference type="InterPro" id="IPR026003">
    <property type="entry name" value="Cohesin_HEAT"/>
</dbReference>
<dbReference type="Pfam" id="PF02985">
    <property type="entry name" value="HEAT"/>
    <property type="match status" value="1"/>
</dbReference>
<name>A0A919MBF1_9ACTN</name>
<dbReference type="InterPro" id="IPR011989">
    <property type="entry name" value="ARM-like"/>
</dbReference>
<dbReference type="Pfam" id="PF12765">
    <property type="entry name" value="Cohesin_HEAT"/>
    <property type="match status" value="1"/>
</dbReference>
<protein>
    <recommendedName>
        <fullName evidence="4">HEAT repeat domain-containing protein</fullName>
    </recommendedName>
</protein>
<sequence length="654" mass="71249">MMETELPRAGVDDVDWSLLEDGSAVREMLKTLAGGGPAARTTALRGLYRLAPEGADVRPWVAAALPILLGMVATPEQPDRGRVLRLAGDLAGADRTWQMSGETLRAKRILAEHDGLLALLTDEDPQVREAAAYTVRAVCRLSAELVELLWERYIEEPDSAVRLTLVGSGVLAGAVGTGYEPTKRLLAWVADTDKDLRVRTIALAELVSMTNPPPFDVETARDTVLEAYRAGLNREPAHVDDLVAPLLAGQWLAARQWTPGYPQVVSAVRAAYRNDVTPQLNLLERMLELDGWDARQDALYEARSLIQRFRGPYRPLVDRAAELMGDPDPQVRAASLSLLSSIGELARPGADAVWADLIDGGYWINEGGQGPVLAMAARLLAELRDERLLPTLERMLDEAPDTGDLHSAIAGYGFAARGLSRTLRRRLRGTEDATEYARLLRALTAVAPGEAADHLAEEPIDLDTLGLLARAGRSAAGRVPDIRPLLTCGDPALELAAAHTIWRVAGDAEAAAGVYDMYFDNRKAAPEHAVAALDGLRELRIRVKDRARRMIRLRRRQANGAVVAAAADALWWVAGNQDAARALGPVWEAAPRERPRIARLWLATGDVRYGARYARAELALPLRHNLRGHGARPAEITEDEQLLTLCREIVAQAG</sequence>
<evidence type="ECO:0000313" key="2">
    <source>
        <dbReference type="EMBL" id="GID69559.1"/>
    </source>
</evidence>
<reference evidence="2" key="1">
    <citation type="submission" date="2021-01" db="EMBL/GenBank/DDBJ databases">
        <title>Whole genome shotgun sequence of Actinoplanes cyaneus NBRC 14990.</title>
        <authorList>
            <person name="Komaki H."/>
            <person name="Tamura T."/>
        </authorList>
    </citation>
    <scope>NUCLEOTIDE SEQUENCE</scope>
    <source>
        <strain evidence="2">NBRC 14990</strain>
    </source>
</reference>
<dbReference type="SUPFAM" id="SSF48371">
    <property type="entry name" value="ARM repeat"/>
    <property type="match status" value="1"/>
</dbReference>
<proteinExistence type="predicted"/>
<dbReference type="InterPro" id="IPR016024">
    <property type="entry name" value="ARM-type_fold"/>
</dbReference>
<dbReference type="AlphaFoldDB" id="A0A919MBF1"/>
<dbReference type="Proteomes" id="UP000619479">
    <property type="component" value="Unassembled WGS sequence"/>
</dbReference>
<accession>A0A919MBF1</accession>
<organism evidence="2 3">
    <name type="scientific">Actinoplanes cyaneus</name>
    <dbReference type="NCBI Taxonomy" id="52696"/>
    <lineage>
        <taxon>Bacteria</taxon>
        <taxon>Bacillati</taxon>
        <taxon>Actinomycetota</taxon>
        <taxon>Actinomycetes</taxon>
        <taxon>Micromonosporales</taxon>
        <taxon>Micromonosporaceae</taxon>
        <taxon>Actinoplanes</taxon>
    </lineage>
</organism>
<evidence type="ECO:0000256" key="1">
    <source>
        <dbReference type="ARBA" id="ARBA00022737"/>
    </source>
</evidence>
<dbReference type="EMBL" id="BOMH01000063">
    <property type="protein sequence ID" value="GID69559.1"/>
    <property type="molecule type" value="Genomic_DNA"/>
</dbReference>
<dbReference type="Gene3D" id="1.25.10.10">
    <property type="entry name" value="Leucine-rich Repeat Variant"/>
    <property type="match status" value="2"/>
</dbReference>
<gene>
    <name evidence="2" type="ORF">Acy02nite_74400</name>
</gene>
<evidence type="ECO:0000313" key="3">
    <source>
        <dbReference type="Proteomes" id="UP000619479"/>
    </source>
</evidence>